<evidence type="ECO:0000256" key="3">
    <source>
        <dbReference type="ARBA" id="ARBA00023163"/>
    </source>
</evidence>
<evidence type="ECO:0000256" key="2">
    <source>
        <dbReference type="ARBA" id="ARBA00023125"/>
    </source>
</evidence>
<gene>
    <name evidence="7" type="ORF">GKJPGBOP_03612</name>
</gene>
<dbReference type="GO" id="GO:0003677">
    <property type="term" value="F:DNA binding"/>
    <property type="evidence" value="ECO:0007669"/>
    <property type="project" value="UniProtKB-UniRule"/>
</dbReference>
<reference evidence="7 8" key="1">
    <citation type="submission" date="2018-11" db="EMBL/GenBank/DDBJ databases">
        <title>Whole genome sequence of Streptomyces paromomycinus NBRC 15454(T).</title>
        <authorList>
            <person name="Komaki H."/>
            <person name="Tamura T."/>
        </authorList>
    </citation>
    <scope>NUCLEOTIDE SEQUENCE [LARGE SCALE GENOMIC DNA]</scope>
    <source>
        <strain evidence="7 8">NBRC 15454</strain>
    </source>
</reference>
<accession>A0A401W3Q2</accession>
<dbReference type="SUPFAM" id="SSF48498">
    <property type="entry name" value="Tetracyclin repressor-like, C-terminal domain"/>
    <property type="match status" value="1"/>
</dbReference>
<proteinExistence type="predicted"/>
<feature type="compositionally biased region" description="Low complexity" evidence="5">
    <location>
        <begin position="196"/>
        <end position="209"/>
    </location>
</feature>
<dbReference type="PRINTS" id="PR00455">
    <property type="entry name" value="HTHTETR"/>
</dbReference>
<feature type="domain" description="HTH tetR-type" evidence="6">
    <location>
        <begin position="3"/>
        <end position="63"/>
    </location>
</feature>
<dbReference type="Proteomes" id="UP000286746">
    <property type="component" value="Unassembled WGS sequence"/>
</dbReference>
<dbReference type="AlphaFoldDB" id="A0A401W3Q2"/>
<dbReference type="SUPFAM" id="SSF46689">
    <property type="entry name" value="Homeodomain-like"/>
    <property type="match status" value="1"/>
</dbReference>
<dbReference type="EMBL" id="BHZD01000001">
    <property type="protein sequence ID" value="GCD43926.1"/>
    <property type="molecule type" value="Genomic_DNA"/>
</dbReference>
<evidence type="ECO:0000256" key="1">
    <source>
        <dbReference type="ARBA" id="ARBA00023015"/>
    </source>
</evidence>
<keyword evidence="1" id="KW-0805">Transcription regulation</keyword>
<keyword evidence="2 4" id="KW-0238">DNA-binding</keyword>
<feature type="DNA-binding region" description="H-T-H motif" evidence="4">
    <location>
        <begin position="26"/>
        <end position="45"/>
    </location>
</feature>
<dbReference type="InterPro" id="IPR009057">
    <property type="entry name" value="Homeodomain-like_sf"/>
</dbReference>
<sequence length="220" mass="23121">MPTNARERLVKAAEDLFYAEGIRAVGVERLLTASGVGRASFYRHFASKDDLVVAMIDGYGRRWFDWLHAAVAERGGTPLALFDALAERFSSDDYRGCAAINTMVEIADPANAAHRAAAAHKRTMASYVAELLAGAGYVRGTRELAEQLVLLIDGAQVTALRERSAAPAHRAKAVAAALLSAACLIGSGGREGRGGAPAPARRAFPSSERGSGPTGTRPGS</sequence>
<dbReference type="Pfam" id="PF21993">
    <property type="entry name" value="TetR_C_13_2"/>
    <property type="match status" value="1"/>
</dbReference>
<dbReference type="InterPro" id="IPR054156">
    <property type="entry name" value="YxaF_TetR_C"/>
</dbReference>
<dbReference type="Gene3D" id="1.10.357.10">
    <property type="entry name" value="Tetracycline Repressor, domain 2"/>
    <property type="match status" value="1"/>
</dbReference>
<dbReference type="Pfam" id="PF00440">
    <property type="entry name" value="TetR_N"/>
    <property type="match status" value="1"/>
</dbReference>
<feature type="region of interest" description="Disordered" evidence="5">
    <location>
        <begin position="189"/>
        <end position="220"/>
    </location>
</feature>
<dbReference type="PANTHER" id="PTHR47506:SF1">
    <property type="entry name" value="HTH-TYPE TRANSCRIPTIONAL REGULATOR YJDC"/>
    <property type="match status" value="1"/>
</dbReference>
<evidence type="ECO:0000313" key="8">
    <source>
        <dbReference type="Proteomes" id="UP000286746"/>
    </source>
</evidence>
<organism evidence="7 8">
    <name type="scientific">Streptomyces paromomycinus</name>
    <name type="common">Streptomyces rimosus subsp. paromomycinus</name>
    <dbReference type="NCBI Taxonomy" id="92743"/>
    <lineage>
        <taxon>Bacteria</taxon>
        <taxon>Bacillati</taxon>
        <taxon>Actinomycetota</taxon>
        <taxon>Actinomycetes</taxon>
        <taxon>Kitasatosporales</taxon>
        <taxon>Streptomycetaceae</taxon>
        <taxon>Streptomyces</taxon>
    </lineage>
</organism>
<evidence type="ECO:0000256" key="4">
    <source>
        <dbReference type="PROSITE-ProRule" id="PRU00335"/>
    </source>
</evidence>
<protein>
    <submittedName>
        <fullName evidence="7">TetR family transcriptional regulator</fullName>
    </submittedName>
</protein>
<evidence type="ECO:0000259" key="6">
    <source>
        <dbReference type="PROSITE" id="PS50977"/>
    </source>
</evidence>
<comment type="caution">
    <text evidence="7">The sequence shown here is derived from an EMBL/GenBank/DDBJ whole genome shotgun (WGS) entry which is preliminary data.</text>
</comment>
<evidence type="ECO:0000313" key="7">
    <source>
        <dbReference type="EMBL" id="GCD43926.1"/>
    </source>
</evidence>
<keyword evidence="8" id="KW-1185">Reference proteome</keyword>
<dbReference type="PANTHER" id="PTHR47506">
    <property type="entry name" value="TRANSCRIPTIONAL REGULATORY PROTEIN"/>
    <property type="match status" value="1"/>
</dbReference>
<dbReference type="RefSeq" id="WP_246177392.1">
    <property type="nucleotide sequence ID" value="NZ_BHZD01000001.1"/>
</dbReference>
<dbReference type="PROSITE" id="PS50977">
    <property type="entry name" value="HTH_TETR_2"/>
    <property type="match status" value="1"/>
</dbReference>
<name>A0A401W3Q2_STREY</name>
<keyword evidence="3" id="KW-0804">Transcription</keyword>
<evidence type="ECO:0000256" key="5">
    <source>
        <dbReference type="SAM" id="MobiDB-lite"/>
    </source>
</evidence>
<dbReference type="InterPro" id="IPR001647">
    <property type="entry name" value="HTH_TetR"/>
</dbReference>
<dbReference type="InterPro" id="IPR036271">
    <property type="entry name" value="Tet_transcr_reg_TetR-rel_C_sf"/>
</dbReference>